<dbReference type="AlphaFoldDB" id="A0A1G7U7J4"/>
<evidence type="ECO:0000313" key="4">
    <source>
        <dbReference type="Proteomes" id="UP000199706"/>
    </source>
</evidence>
<proteinExistence type="inferred from homology"/>
<gene>
    <name evidence="3" type="ORF">SAMN05216466_103321</name>
</gene>
<accession>A0A1G7U7J4</accession>
<reference evidence="3 4" key="1">
    <citation type="submission" date="2016-10" db="EMBL/GenBank/DDBJ databases">
        <authorList>
            <person name="de Groot N.N."/>
        </authorList>
    </citation>
    <scope>NUCLEOTIDE SEQUENCE [LARGE SCALE GENOMIC DNA]</scope>
    <source>
        <strain evidence="3 4">LMG 2247</strain>
    </source>
</reference>
<name>A0A1G7U7J4_9BURK</name>
<comment type="function">
    <text evidence="2">Antitoxin component of a type II toxin-antitoxin (TA) system.</text>
</comment>
<dbReference type="Proteomes" id="UP000199706">
    <property type="component" value="Unassembled WGS sequence"/>
</dbReference>
<evidence type="ECO:0000313" key="3">
    <source>
        <dbReference type="EMBL" id="SDG43029.1"/>
    </source>
</evidence>
<evidence type="ECO:0000256" key="1">
    <source>
        <dbReference type="ARBA" id="ARBA00009981"/>
    </source>
</evidence>
<sequence length="88" mass="9565">MGTTIMQIYNIHDAKTNLSRLIEETVNGGEPFVIAKAGKPLVKVVRIDVETGKPPRRIGFMKGQITVPADFDTMGADEIASMFEGKAT</sequence>
<dbReference type="SUPFAM" id="SSF143120">
    <property type="entry name" value="YefM-like"/>
    <property type="match status" value="1"/>
</dbReference>
<dbReference type="Pfam" id="PF02604">
    <property type="entry name" value="PhdYeFM_antitox"/>
    <property type="match status" value="1"/>
</dbReference>
<dbReference type="InterPro" id="IPR036165">
    <property type="entry name" value="YefM-like_sf"/>
</dbReference>
<evidence type="ECO:0000256" key="2">
    <source>
        <dbReference type="RuleBase" id="RU362080"/>
    </source>
</evidence>
<dbReference type="EMBL" id="FNCJ01000003">
    <property type="protein sequence ID" value="SDG43029.1"/>
    <property type="molecule type" value="Genomic_DNA"/>
</dbReference>
<dbReference type="InterPro" id="IPR006442">
    <property type="entry name" value="Antitoxin_Phd/YefM"/>
</dbReference>
<dbReference type="Gene3D" id="3.40.1620.10">
    <property type="entry name" value="YefM-like domain"/>
    <property type="match status" value="1"/>
</dbReference>
<dbReference type="NCBIfam" id="TIGR01552">
    <property type="entry name" value="phd_fam"/>
    <property type="match status" value="1"/>
</dbReference>
<protein>
    <recommendedName>
        <fullName evidence="2">Antitoxin</fullName>
    </recommendedName>
</protein>
<organism evidence="3 4">
    <name type="scientific">Paraburkholderia phenazinium</name>
    <dbReference type="NCBI Taxonomy" id="60549"/>
    <lineage>
        <taxon>Bacteria</taxon>
        <taxon>Pseudomonadati</taxon>
        <taxon>Pseudomonadota</taxon>
        <taxon>Betaproteobacteria</taxon>
        <taxon>Burkholderiales</taxon>
        <taxon>Burkholderiaceae</taxon>
        <taxon>Paraburkholderia</taxon>
    </lineage>
</organism>
<comment type="similarity">
    <text evidence="1 2">Belongs to the phD/YefM antitoxin family.</text>
</comment>